<evidence type="ECO:0000313" key="3">
    <source>
        <dbReference type="Proteomes" id="UP000828390"/>
    </source>
</evidence>
<dbReference type="AlphaFoldDB" id="A0A9D4ELZ2"/>
<feature type="compositionally biased region" description="Polar residues" evidence="1">
    <location>
        <begin position="40"/>
        <end position="50"/>
    </location>
</feature>
<dbReference type="EMBL" id="JAIWYP010000008">
    <property type="protein sequence ID" value="KAH3783129.1"/>
    <property type="molecule type" value="Genomic_DNA"/>
</dbReference>
<reference evidence="2" key="2">
    <citation type="submission" date="2020-11" db="EMBL/GenBank/DDBJ databases">
        <authorList>
            <person name="McCartney M.A."/>
            <person name="Auch B."/>
            <person name="Kono T."/>
            <person name="Mallez S."/>
            <person name="Becker A."/>
            <person name="Gohl D.M."/>
            <person name="Silverstein K.A.T."/>
            <person name="Koren S."/>
            <person name="Bechman K.B."/>
            <person name="Herman A."/>
            <person name="Abrahante J.E."/>
            <person name="Garbe J."/>
        </authorList>
    </citation>
    <scope>NUCLEOTIDE SEQUENCE</scope>
    <source>
        <strain evidence="2">Duluth1</strain>
        <tissue evidence="2">Whole animal</tissue>
    </source>
</reference>
<evidence type="ECO:0000313" key="2">
    <source>
        <dbReference type="EMBL" id="KAH3783129.1"/>
    </source>
</evidence>
<feature type="region of interest" description="Disordered" evidence="1">
    <location>
        <begin position="30"/>
        <end position="50"/>
    </location>
</feature>
<gene>
    <name evidence="2" type="ORF">DPMN_161057</name>
</gene>
<sequence length="50" mass="5540">MEVWKHIFVLMISPQKTRDLMSAVKDACTERQGGQIESGVESTQGTSLTD</sequence>
<name>A0A9D4ELZ2_DREPO</name>
<protein>
    <submittedName>
        <fullName evidence="2">Uncharacterized protein</fullName>
    </submittedName>
</protein>
<reference evidence="2" key="1">
    <citation type="journal article" date="2019" name="bioRxiv">
        <title>The Genome of the Zebra Mussel, Dreissena polymorpha: A Resource for Invasive Species Research.</title>
        <authorList>
            <person name="McCartney M.A."/>
            <person name="Auch B."/>
            <person name="Kono T."/>
            <person name="Mallez S."/>
            <person name="Zhang Y."/>
            <person name="Obille A."/>
            <person name="Becker A."/>
            <person name="Abrahante J.E."/>
            <person name="Garbe J."/>
            <person name="Badalamenti J.P."/>
            <person name="Herman A."/>
            <person name="Mangelson H."/>
            <person name="Liachko I."/>
            <person name="Sullivan S."/>
            <person name="Sone E.D."/>
            <person name="Koren S."/>
            <person name="Silverstein K.A.T."/>
            <person name="Beckman K.B."/>
            <person name="Gohl D.M."/>
        </authorList>
    </citation>
    <scope>NUCLEOTIDE SEQUENCE</scope>
    <source>
        <strain evidence="2">Duluth1</strain>
        <tissue evidence="2">Whole animal</tissue>
    </source>
</reference>
<dbReference type="Proteomes" id="UP000828390">
    <property type="component" value="Unassembled WGS sequence"/>
</dbReference>
<keyword evidence="3" id="KW-1185">Reference proteome</keyword>
<accession>A0A9D4ELZ2</accession>
<evidence type="ECO:0000256" key="1">
    <source>
        <dbReference type="SAM" id="MobiDB-lite"/>
    </source>
</evidence>
<comment type="caution">
    <text evidence="2">The sequence shown here is derived from an EMBL/GenBank/DDBJ whole genome shotgun (WGS) entry which is preliminary data.</text>
</comment>
<organism evidence="2 3">
    <name type="scientific">Dreissena polymorpha</name>
    <name type="common">Zebra mussel</name>
    <name type="synonym">Mytilus polymorpha</name>
    <dbReference type="NCBI Taxonomy" id="45954"/>
    <lineage>
        <taxon>Eukaryota</taxon>
        <taxon>Metazoa</taxon>
        <taxon>Spiralia</taxon>
        <taxon>Lophotrochozoa</taxon>
        <taxon>Mollusca</taxon>
        <taxon>Bivalvia</taxon>
        <taxon>Autobranchia</taxon>
        <taxon>Heteroconchia</taxon>
        <taxon>Euheterodonta</taxon>
        <taxon>Imparidentia</taxon>
        <taxon>Neoheterodontei</taxon>
        <taxon>Myida</taxon>
        <taxon>Dreissenoidea</taxon>
        <taxon>Dreissenidae</taxon>
        <taxon>Dreissena</taxon>
    </lineage>
</organism>
<proteinExistence type="predicted"/>